<dbReference type="Gene3D" id="3.30.470.20">
    <property type="entry name" value="ATP-grasp fold, B domain"/>
    <property type="match status" value="1"/>
</dbReference>
<dbReference type="InterPro" id="IPR011761">
    <property type="entry name" value="ATP-grasp"/>
</dbReference>
<dbReference type="SUPFAM" id="SSF56059">
    <property type="entry name" value="Glutathione synthetase ATP-binding domain-like"/>
    <property type="match status" value="1"/>
</dbReference>
<dbReference type="PANTHER" id="PTHR43585">
    <property type="entry name" value="FUMIPYRROLE BIOSYNTHESIS PROTEIN C"/>
    <property type="match status" value="1"/>
</dbReference>
<dbReference type="Proteomes" id="UP001356428">
    <property type="component" value="Chromosome"/>
</dbReference>
<evidence type="ECO:0000256" key="3">
    <source>
        <dbReference type="ARBA" id="ARBA00022840"/>
    </source>
</evidence>
<evidence type="ECO:0000256" key="2">
    <source>
        <dbReference type="ARBA" id="ARBA00022741"/>
    </source>
</evidence>
<feature type="domain" description="ATP-grasp" evidence="5">
    <location>
        <begin position="110"/>
        <end position="304"/>
    </location>
</feature>
<gene>
    <name evidence="6" type="ORF">OG849_26415</name>
</gene>
<dbReference type="InterPro" id="IPR052032">
    <property type="entry name" value="ATP-dep_AA_Ligase"/>
</dbReference>
<dbReference type="PANTHER" id="PTHR43585:SF2">
    <property type="entry name" value="ATP-GRASP ENZYME FSQD"/>
    <property type="match status" value="1"/>
</dbReference>
<keyword evidence="7" id="KW-1185">Reference proteome</keyword>
<dbReference type="PROSITE" id="PS50975">
    <property type="entry name" value="ATP_GRASP"/>
    <property type="match status" value="1"/>
</dbReference>
<keyword evidence="1" id="KW-0436">Ligase</keyword>
<evidence type="ECO:0000313" key="7">
    <source>
        <dbReference type="Proteomes" id="UP001356428"/>
    </source>
</evidence>
<dbReference type="RefSeq" id="WP_326703385.1">
    <property type="nucleotide sequence ID" value="NZ_CP108861.1"/>
</dbReference>
<dbReference type="Gene3D" id="3.40.50.20">
    <property type="match status" value="1"/>
</dbReference>
<accession>A0ABZ1F2M1</accession>
<evidence type="ECO:0000313" key="6">
    <source>
        <dbReference type="EMBL" id="WSB10529.1"/>
    </source>
</evidence>
<organism evidence="6 7">
    <name type="scientific">Streptomyces cyaneofuscatus</name>
    <dbReference type="NCBI Taxonomy" id="66883"/>
    <lineage>
        <taxon>Bacteria</taxon>
        <taxon>Bacillati</taxon>
        <taxon>Actinomycetota</taxon>
        <taxon>Actinomycetes</taxon>
        <taxon>Kitasatosporales</taxon>
        <taxon>Streptomycetaceae</taxon>
        <taxon>Streptomyces</taxon>
    </lineage>
</organism>
<evidence type="ECO:0000256" key="1">
    <source>
        <dbReference type="ARBA" id="ARBA00022598"/>
    </source>
</evidence>
<dbReference type="EMBL" id="CP109083">
    <property type="protein sequence ID" value="WSB10529.1"/>
    <property type="molecule type" value="Genomic_DNA"/>
</dbReference>
<sequence>MTHVAMLEALNHGLRFFDAAAARLGVQLHLLTFDQPYYAQELRAAPGILCHSMDTSSVDDVAGFLVEHGITALISNTDRWAPTAEALAERLGLPAVQRNTGELLDKTSTRQRLHEAGLARSRAVAGTEALALGGEVLDIADRPVIVKDSRGSGSKDVLFATTPQGVVRRIKELESRGVPASRCTVETYATGPMFSAETWTTDERTHLLGVSSRTISPMPNWKEMDSTYPIRPGSDWERDVHVWVSSVLEAAGRGPGPSHVEFIDTVHGFELVEVNPRLGGGLGGAGIVEATGVDVYALLIHNALGNSSEKVFTQESGAPAVGGYAQVDKYASRTGPLGTILGEDILAGFPGRPQWHPVRLPDYVVSDLTHQGAAFGTVSAVGDNAETALLHAHAAARHIVPANDWMTDDRD</sequence>
<name>A0ABZ1F2M1_9ACTN</name>
<evidence type="ECO:0000256" key="4">
    <source>
        <dbReference type="PROSITE-ProRule" id="PRU00409"/>
    </source>
</evidence>
<proteinExistence type="predicted"/>
<keyword evidence="2 4" id="KW-0547">Nucleotide-binding</keyword>
<evidence type="ECO:0000259" key="5">
    <source>
        <dbReference type="PROSITE" id="PS50975"/>
    </source>
</evidence>
<reference evidence="6 7" key="1">
    <citation type="submission" date="2022-10" db="EMBL/GenBank/DDBJ databases">
        <title>The complete genomes of actinobacterial strains from the NBC collection.</title>
        <authorList>
            <person name="Joergensen T.S."/>
            <person name="Alvarez Arevalo M."/>
            <person name="Sterndorff E.B."/>
            <person name="Faurdal D."/>
            <person name="Vuksanovic O."/>
            <person name="Mourched A.-S."/>
            <person name="Charusanti P."/>
            <person name="Shaw S."/>
            <person name="Blin K."/>
            <person name="Weber T."/>
        </authorList>
    </citation>
    <scope>NUCLEOTIDE SEQUENCE [LARGE SCALE GENOMIC DNA]</scope>
    <source>
        <strain evidence="6 7">NBC 01792</strain>
    </source>
</reference>
<protein>
    <recommendedName>
        <fullName evidence="5">ATP-grasp domain-containing protein</fullName>
    </recommendedName>
</protein>
<keyword evidence="3 4" id="KW-0067">ATP-binding</keyword>